<feature type="region of interest" description="Disordered" evidence="1">
    <location>
        <begin position="1"/>
        <end position="144"/>
    </location>
</feature>
<feature type="compositionally biased region" description="Basic and acidic residues" evidence="1">
    <location>
        <begin position="9"/>
        <end position="21"/>
    </location>
</feature>
<dbReference type="EMBL" id="FQVX01000001">
    <property type="protein sequence ID" value="SHF77594.1"/>
    <property type="molecule type" value="Genomic_DNA"/>
</dbReference>
<evidence type="ECO:0000313" key="4">
    <source>
        <dbReference type="EMBL" id="SHF77594.1"/>
    </source>
</evidence>
<keyword evidence="5" id="KW-1185">Reference proteome</keyword>
<protein>
    <recommendedName>
        <fullName evidence="3">DUF6542 domain-containing protein</fullName>
    </recommendedName>
</protein>
<gene>
    <name evidence="4" type="ORF">SAMN05444351_0761</name>
</gene>
<feature type="transmembrane region" description="Helical" evidence="2">
    <location>
        <begin position="198"/>
        <end position="218"/>
    </location>
</feature>
<feature type="compositionally biased region" description="Low complexity" evidence="1">
    <location>
        <begin position="75"/>
        <end position="98"/>
    </location>
</feature>
<keyword evidence="2" id="KW-1133">Transmembrane helix</keyword>
<evidence type="ECO:0000313" key="5">
    <source>
        <dbReference type="Proteomes" id="UP000184471"/>
    </source>
</evidence>
<name>A0A1M5EEN7_9ACTN</name>
<dbReference type="STRING" id="1070870.SAMN05444351_0761"/>
<keyword evidence="2" id="KW-0472">Membrane</keyword>
<evidence type="ECO:0000259" key="3">
    <source>
        <dbReference type="Pfam" id="PF20177"/>
    </source>
</evidence>
<evidence type="ECO:0000256" key="2">
    <source>
        <dbReference type="SAM" id="Phobius"/>
    </source>
</evidence>
<keyword evidence="2" id="KW-0812">Transmembrane</keyword>
<organism evidence="4 5">
    <name type="scientific">Geodermatophilus nigrescens</name>
    <dbReference type="NCBI Taxonomy" id="1070870"/>
    <lineage>
        <taxon>Bacteria</taxon>
        <taxon>Bacillati</taxon>
        <taxon>Actinomycetota</taxon>
        <taxon>Actinomycetes</taxon>
        <taxon>Geodermatophilales</taxon>
        <taxon>Geodermatophilaceae</taxon>
        <taxon>Geodermatophilus</taxon>
    </lineage>
</organism>
<dbReference type="Proteomes" id="UP000184471">
    <property type="component" value="Unassembled WGS sequence"/>
</dbReference>
<feature type="transmembrane region" description="Helical" evidence="2">
    <location>
        <begin position="146"/>
        <end position="166"/>
    </location>
</feature>
<dbReference type="AlphaFoldDB" id="A0A1M5EEN7"/>
<dbReference type="InterPro" id="IPR046672">
    <property type="entry name" value="DUF6542"/>
</dbReference>
<dbReference type="RefSeq" id="WP_073418680.1">
    <property type="nucleotide sequence ID" value="NZ_FQVX01000001.1"/>
</dbReference>
<feature type="transmembrane region" description="Helical" evidence="2">
    <location>
        <begin position="172"/>
        <end position="193"/>
    </location>
</feature>
<dbReference type="OrthoDB" id="5198421at2"/>
<proteinExistence type="predicted"/>
<reference evidence="4 5" key="1">
    <citation type="submission" date="2016-11" db="EMBL/GenBank/DDBJ databases">
        <authorList>
            <person name="Jaros S."/>
            <person name="Januszkiewicz K."/>
            <person name="Wedrychowicz H."/>
        </authorList>
    </citation>
    <scope>NUCLEOTIDE SEQUENCE [LARGE SCALE GENOMIC DNA]</scope>
    <source>
        <strain evidence="4 5">DSM 45408</strain>
    </source>
</reference>
<feature type="compositionally biased region" description="Basic and acidic residues" evidence="1">
    <location>
        <begin position="107"/>
        <end position="133"/>
    </location>
</feature>
<dbReference type="Pfam" id="PF20177">
    <property type="entry name" value="DUF6542"/>
    <property type="match status" value="1"/>
</dbReference>
<feature type="transmembrane region" description="Helical" evidence="2">
    <location>
        <begin position="238"/>
        <end position="258"/>
    </location>
</feature>
<sequence>MASASAADTWRDGGGRGERPHAGPQAPRPDLPRLDATPARAARMSLPPVPPPPPRRSGAPAPDRRPGTPGPAAGPAPGWGSGRPVADSRPPAARPQQRTPYPGVHPLADRDAPEPPRRGRAAERPRETPRETPRGSSRTAPAPAPGLRGSLAVLGIFVITLAGGAVDSFLDVGLGTLTLVTLVAASAVATLLVRKRDLLTVVVAPPLVFVAVAAVNIGLAPSADFSVPTIATVLIRGFPTMAVATGVAIVLGIIRWAARR</sequence>
<accession>A0A1M5EEN7</accession>
<evidence type="ECO:0000256" key="1">
    <source>
        <dbReference type="SAM" id="MobiDB-lite"/>
    </source>
</evidence>
<feature type="domain" description="DUF6542" evidence="3">
    <location>
        <begin position="146"/>
        <end position="260"/>
    </location>
</feature>